<keyword evidence="1" id="KW-0472">Membrane</keyword>
<name>A0A2U1AYI9_9BACT</name>
<keyword evidence="1" id="KW-0812">Transmembrane</keyword>
<feature type="domain" description="VTT" evidence="2">
    <location>
        <begin position="30"/>
        <end position="140"/>
    </location>
</feature>
<dbReference type="InterPro" id="IPR051311">
    <property type="entry name" value="DedA_domain"/>
</dbReference>
<evidence type="ECO:0000313" key="3">
    <source>
        <dbReference type="EMBL" id="PVY41488.1"/>
    </source>
</evidence>
<feature type="transmembrane region" description="Helical" evidence="1">
    <location>
        <begin position="121"/>
        <end position="140"/>
    </location>
</feature>
<feature type="transmembrane region" description="Helical" evidence="1">
    <location>
        <begin position="94"/>
        <end position="115"/>
    </location>
</feature>
<keyword evidence="1" id="KW-1133">Transmembrane helix</keyword>
<feature type="transmembrane region" description="Helical" evidence="1">
    <location>
        <begin position="45"/>
        <end position="62"/>
    </location>
</feature>
<reference evidence="3 4" key="1">
    <citation type="submission" date="2018-04" db="EMBL/GenBank/DDBJ databases">
        <title>Genomic Encyclopedia of Type Strains, Phase IV (KMG-IV): sequencing the most valuable type-strain genomes for metagenomic binning, comparative biology and taxonomic classification.</title>
        <authorList>
            <person name="Goeker M."/>
        </authorList>
    </citation>
    <scope>NUCLEOTIDE SEQUENCE [LARGE SCALE GENOMIC DNA]</scope>
    <source>
        <strain evidence="3 4">DSM 14823</strain>
    </source>
</reference>
<dbReference type="Proteomes" id="UP000245959">
    <property type="component" value="Unassembled WGS sequence"/>
</dbReference>
<dbReference type="RefSeq" id="WP_116884139.1">
    <property type="nucleotide sequence ID" value="NZ_CABMMC010000060.1"/>
</dbReference>
<keyword evidence="4" id="KW-1185">Reference proteome</keyword>
<comment type="caution">
    <text evidence="3">The sequence shown here is derived from an EMBL/GenBank/DDBJ whole genome shotgun (WGS) entry which is preliminary data.</text>
</comment>
<accession>A0A2U1AYI9</accession>
<dbReference type="PANTHER" id="PTHR42709:SF4">
    <property type="entry name" value="INNER MEMBRANE PROTEIN YQAA"/>
    <property type="match status" value="1"/>
</dbReference>
<organism evidence="3 4">
    <name type="scientific">Victivallis vadensis</name>
    <dbReference type="NCBI Taxonomy" id="172901"/>
    <lineage>
        <taxon>Bacteria</taxon>
        <taxon>Pseudomonadati</taxon>
        <taxon>Lentisphaerota</taxon>
        <taxon>Lentisphaeria</taxon>
        <taxon>Victivallales</taxon>
        <taxon>Victivallaceae</taxon>
        <taxon>Victivallis</taxon>
    </lineage>
</organism>
<dbReference type="PANTHER" id="PTHR42709">
    <property type="entry name" value="ALKALINE PHOSPHATASE LIKE PROTEIN"/>
    <property type="match status" value="1"/>
</dbReference>
<evidence type="ECO:0000259" key="2">
    <source>
        <dbReference type="Pfam" id="PF09335"/>
    </source>
</evidence>
<dbReference type="InterPro" id="IPR032816">
    <property type="entry name" value="VTT_dom"/>
</dbReference>
<dbReference type="EMBL" id="QEKH01000014">
    <property type="protein sequence ID" value="PVY41488.1"/>
    <property type="molecule type" value="Genomic_DNA"/>
</dbReference>
<gene>
    <name evidence="3" type="ORF">C8D82_114102</name>
</gene>
<protein>
    <submittedName>
        <fullName evidence="3">Membrane protein YqaA with SNARE-associated domain</fullName>
    </submittedName>
</protein>
<evidence type="ECO:0000256" key="1">
    <source>
        <dbReference type="SAM" id="Phobius"/>
    </source>
</evidence>
<dbReference type="Pfam" id="PF09335">
    <property type="entry name" value="VTT_dom"/>
    <property type="match status" value="1"/>
</dbReference>
<proteinExistence type="predicted"/>
<dbReference type="GeneID" id="78295452"/>
<dbReference type="AlphaFoldDB" id="A0A2U1AYI9"/>
<sequence length="146" mass="15551">MWVTVSILAALFWAAFLAATVLPLSSEAALSAALAAGVPAAWCLPVATLGNVLGSGTTFWLGRCGKMEWLRSCCRVSAEEIETARKRIGRYGGVAAFLCFLPLLGDGVAIALGFMRYPAGRFFGLMALGKLLRYLVWIILHQAVAA</sequence>
<evidence type="ECO:0000313" key="4">
    <source>
        <dbReference type="Proteomes" id="UP000245959"/>
    </source>
</evidence>
<dbReference type="OrthoDB" id="9814483at2"/>